<dbReference type="Proteomes" id="UP000076532">
    <property type="component" value="Unassembled WGS sequence"/>
</dbReference>
<dbReference type="AlphaFoldDB" id="A0A165Z9D0"/>
<name>A0A165Z9D0_9AGAM</name>
<evidence type="ECO:0000256" key="1">
    <source>
        <dbReference type="SAM" id="MobiDB-lite"/>
    </source>
</evidence>
<accession>A0A165Z9D0</accession>
<dbReference type="EMBL" id="KV417681">
    <property type="protein sequence ID" value="KZP10350.1"/>
    <property type="molecule type" value="Genomic_DNA"/>
</dbReference>
<feature type="region of interest" description="Disordered" evidence="1">
    <location>
        <begin position="1"/>
        <end position="26"/>
    </location>
</feature>
<evidence type="ECO:0000313" key="3">
    <source>
        <dbReference type="Proteomes" id="UP000076532"/>
    </source>
</evidence>
<gene>
    <name evidence="2" type="ORF">FIBSPDRAFT_872694</name>
</gene>
<evidence type="ECO:0000313" key="2">
    <source>
        <dbReference type="EMBL" id="KZP10350.1"/>
    </source>
</evidence>
<organism evidence="2 3">
    <name type="scientific">Athelia psychrophila</name>
    <dbReference type="NCBI Taxonomy" id="1759441"/>
    <lineage>
        <taxon>Eukaryota</taxon>
        <taxon>Fungi</taxon>
        <taxon>Dikarya</taxon>
        <taxon>Basidiomycota</taxon>
        <taxon>Agaricomycotina</taxon>
        <taxon>Agaricomycetes</taxon>
        <taxon>Agaricomycetidae</taxon>
        <taxon>Atheliales</taxon>
        <taxon>Atheliaceae</taxon>
        <taxon>Athelia</taxon>
    </lineage>
</organism>
<proteinExistence type="predicted"/>
<keyword evidence="3" id="KW-1185">Reference proteome</keyword>
<sequence length="104" mass="11514">MPLGALGAEKSSASGPCSEFEADQSGDERGVRLLELRSGRRYIWSSKANDQCTDPRQRPQYTDSRPCIAIRLAFTLCCCLSPIVPLKQETHDAETEARPPCPFQ</sequence>
<reference evidence="2 3" key="1">
    <citation type="journal article" date="2016" name="Mol. Biol. Evol.">
        <title>Comparative Genomics of Early-Diverging Mushroom-Forming Fungi Provides Insights into the Origins of Lignocellulose Decay Capabilities.</title>
        <authorList>
            <person name="Nagy L.G."/>
            <person name="Riley R."/>
            <person name="Tritt A."/>
            <person name="Adam C."/>
            <person name="Daum C."/>
            <person name="Floudas D."/>
            <person name="Sun H."/>
            <person name="Yadav J.S."/>
            <person name="Pangilinan J."/>
            <person name="Larsson K.H."/>
            <person name="Matsuura K."/>
            <person name="Barry K."/>
            <person name="Labutti K."/>
            <person name="Kuo R."/>
            <person name="Ohm R.A."/>
            <person name="Bhattacharya S.S."/>
            <person name="Shirouzu T."/>
            <person name="Yoshinaga Y."/>
            <person name="Martin F.M."/>
            <person name="Grigoriev I.V."/>
            <person name="Hibbett D.S."/>
        </authorList>
    </citation>
    <scope>NUCLEOTIDE SEQUENCE [LARGE SCALE GENOMIC DNA]</scope>
    <source>
        <strain evidence="2 3">CBS 109695</strain>
    </source>
</reference>
<protein>
    <submittedName>
        <fullName evidence="2">Uncharacterized protein</fullName>
    </submittedName>
</protein>